<dbReference type="Pfam" id="PF12696">
    <property type="entry name" value="TraG-D_C"/>
    <property type="match status" value="1"/>
</dbReference>
<evidence type="ECO:0000313" key="3">
    <source>
        <dbReference type="Proteomes" id="UP001139125"/>
    </source>
</evidence>
<comment type="caution">
    <text evidence="2">The sequence shown here is derived from an EMBL/GenBank/DDBJ whole genome shotgun (WGS) entry which is preliminary data.</text>
</comment>
<dbReference type="EMBL" id="JANDBC010000001">
    <property type="protein sequence ID" value="MCP9290540.1"/>
    <property type="molecule type" value="Genomic_DNA"/>
</dbReference>
<evidence type="ECO:0000259" key="1">
    <source>
        <dbReference type="Pfam" id="PF12696"/>
    </source>
</evidence>
<protein>
    <submittedName>
        <fullName evidence="2">TraG/TraD/VirD4 family protein</fullName>
    </submittedName>
</protein>
<dbReference type="Proteomes" id="UP001139125">
    <property type="component" value="Unassembled WGS sequence"/>
</dbReference>
<dbReference type="SUPFAM" id="SSF52540">
    <property type="entry name" value="P-loop containing nucleoside triphosphate hydrolases"/>
    <property type="match status" value="1"/>
</dbReference>
<sequence length="437" mass="50082">MVLTVKPDEKNTWVEYCTQTNRLDDLIILEKDGEYHFDFLDYEYNRSGDGSGITDNIVNVLKTVIHAGKSEQGQMANEGFWEDALDMLLFNVVDLCVLAHGKLKIDDLYIAVQNLPKSKSDVVLPTSDADDPFAQLLYQAKLNVARQAEQRKQIFKKNNPDKSFDVKSDKGLASFKKVMHYFMSDFPGLSDKTRSVVEHSFFGLLFRLIREPIKSLICSSTPNFSPDDCFNGKIILINLPIKQFDKVGRDAQILFKYVWQRAMERRTTNNNKMPVFLWADEAQNFLHEHDIDYQATARSSKVCTVYLTQNLPNYFAHLGGRSGEFQVKSFLGTMGTKIFHANADMETNKYASDLIGQQEIWKENKGSQFVGGFTMSEGTSQDRDFVIHPEDFTAMRTGGPINKYLVDARIHRQGMPWFSTTRNDRKISFKQFINNNK</sequence>
<dbReference type="InterPro" id="IPR032689">
    <property type="entry name" value="TraG-D_C"/>
</dbReference>
<accession>A0A9X2L1I3</accession>
<evidence type="ECO:0000313" key="2">
    <source>
        <dbReference type="EMBL" id="MCP9290540.1"/>
    </source>
</evidence>
<dbReference type="InterPro" id="IPR027417">
    <property type="entry name" value="P-loop_NTPase"/>
</dbReference>
<dbReference type="AlphaFoldDB" id="A0A9X2L1I3"/>
<proteinExistence type="predicted"/>
<reference evidence="2" key="1">
    <citation type="submission" date="2022-06" db="EMBL/GenBank/DDBJ databases">
        <title>Gracilimonas sp. CAU 1638 isolated from sea sediment.</title>
        <authorList>
            <person name="Kim W."/>
        </authorList>
    </citation>
    <scope>NUCLEOTIDE SEQUENCE</scope>
    <source>
        <strain evidence="2">CAU 1638</strain>
    </source>
</reference>
<dbReference type="Gene3D" id="3.40.50.300">
    <property type="entry name" value="P-loop containing nucleotide triphosphate hydrolases"/>
    <property type="match status" value="1"/>
</dbReference>
<gene>
    <name evidence="2" type="ORF">NM125_02960</name>
</gene>
<name>A0A9X2L1I3_9BACT</name>
<organism evidence="2 3">
    <name type="scientific">Gracilimonas sediminicola</name>
    <dbReference type="NCBI Taxonomy" id="2952158"/>
    <lineage>
        <taxon>Bacteria</taxon>
        <taxon>Pseudomonadati</taxon>
        <taxon>Balneolota</taxon>
        <taxon>Balneolia</taxon>
        <taxon>Balneolales</taxon>
        <taxon>Balneolaceae</taxon>
        <taxon>Gracilimonas</taxon>
    </lineage>
</organism>
<keyword evidence="3" id="KW-1185">Reference proteome</keyword>
<dbReference type="RefSeq" id="WP_255132709.1">
    <property type="nucleotide sequence ID" value="NZ_JANDBC010000001.1"/>
</dbReference>
<feature type="domain" description="TraD/TraG TraM recognition site" evidence="1">
    <location>
        <begin position="274"/>
        <end position="395"/>
    </location>
</feature>